<reference evidence="5 7" key="2">
    <citation type="journal article" date="2013" name="Nature">
        <title>Insights into bilaterian evolution from three spiralian genomes.</title>
        <authorList>
            <person name="Simakov O."/>
            <person name="Marletaz F."/>
            <person name="Cho S.J."/>
            <person name="Edsinger-Gonzales E."/>
            <person name="Havlak P."/>
            <person name="Hellsten U."/>
            <person name="Kuo D.H."/>
            <person name="Larsson T."/>
            <person name="Lv J."/>
            <person name="Arendt D."/>
            <person name="Savage R."/>
            <person name="Osoegawa K."/>
            <person name="de Jong P."/>
            <person name="Grimwood J."/>
            <person name="Chapman J.A."/>
            <person name="Shapiro H."/>
            <person name="Aerts A."/>
            <person name="Otillar R.P."/>
            <person name="Terry A.Y."/>
            <person name="Boore J.L."/>
            <person name="Grigoriev I.V."/>
            <person name="Lindberg D.R."/>
            <person name="Seaver E.C."/>
            <person name="Weisblat D.A."/>
            <person name="Putnam N.H."/>
            <person name="Rokhsar D.S."/>
        </authorList>
    </citation>
    <scope>NUCLEOTIDE SEQUENCE</scope>
    <source>
        <strain evidence="5 7">I ESC-2004</strain>
    </source>
</reference>
<keyword evidence="3" id="KW-0812">Transmembrane</keyword>
<dbReference type="AlphaFoldDB" id="R7TBD1"/>
<dbReference type="SUPFAM" id="SSF47473">
    <property type="entry name" value="EF-hand"/>
    <property type="match status" value="1"/>
</dbReference>
<evidence type="ECO:0000256" key="1">
    <source>
        <dbReference type="SAM" id="Coils"/>
    </source>
</evidence>
<protein>
    <recommendedName>
        <fullName evidence="4">EF-hand domain-containing protein</fullName>
    </recommendedName>
</protein>
<feature type="domain" description="EF-hand" evidence="4">
    <location>
        <begin position="427"/>
        <end position="462"/>
    </location>
</feature>
<evidence type="ECO:0000256" key="3">
    <source>
        <dbReference type="SAM" id="Phobius"/>
    </source>
</evidence>
<feature type="coiled-coil region" evidence="1">
    <location>
        <begin position="133"/>
        <end position="160"/>
    </location>
</feature>
<gene>
    <name evidence="5" type="ORF">CAPTEDRAFT_218855</name>
</gene>
<dbReference type="InterPro" id="IPR002048">
    <property type="entry name" value="EF_hand_dom"/>
</dbReference>
<feature type="transmembrane region" description="Helical" evidence="3">
    <location>
        <begin position="78"/>
        <end position="106"/>
    </location>
</feature>
<dbReference type="HOGENOM" id="CLU_043044_0_0_1"/>
<organism evidence="5">
    <name type="scientific">Capitella teleta</name>
    <name type="common">Polychaete worm</name>
    <dbReference type="NCBI Taxonomy" id="283909"/>
    <lineage>
        <taxon>Eukaryota</taxon>
        <taxon>Metazoa</taxon>
        <taxon>Spiralia</taxon>
        <taxon>Lophotrochozoa</taxon>
        <taxon>Annelida</taxon>
        <taxon>Polychaeta</taxon>
        <taxon>Sedentaria</taxon>
        <taxon>Scolecida</taxon>
        <taxon>Capitellidae</taxon>
        <taxon>Capitella</taxon>
    </lineage>
</organism>
<dbReference type="STRING" id="283909.R7TBD1"/>
<feature type="region of interest" description="Disordered" evidence="2">
    <location>
        <begin position="483"/>
        <end position="504"/>
    </location>
</feature>
<reference evidence="6" key="3">
    <citation type="submission" date="2015-06" db="UniProtKB">
        <authorList>
            <consortium name="EnsemblMetazoa"/>
        </authorList>
    </citation>
    <scope>IDENTIFICATION</scope>
</reference>
<dbReference type="InterPro" id="IPR042352">
    <property type="entry name" value="EFCAB14"/>
</dbReference>
<dbReference type="PANTHER" id="PTHR15717">
    <property type="entry name" value="PROTEIN KIAA0494"/>
    <property type="match status" value="1"/>
</dbReference>
<dbReference type="Gene3D" id="1.10.287.1490">
    <property type="match status" value="1"/>
</dbReference>
<dbReference type="InterPro" id="IPR011992">
    <property type="entry name" value="EF-hand-dom_pair"/>
</dbReference>
<name>R7TBD1_CAPTE</name>
<keyword evidence="7" id="KW-1185">Reference proteome</keyword>
<evidence type="ECO:0000313" key="7">
    <source>
        <dbReference type="Proteomes" id="UP000014760"/>
    </source>
</evidence>
<dbReference type="GO" id="GO:0005509">
    <property type="term" value="F:calcium ion binding"/>
    <property type="evidence" value="ECO:0007669"/>
    <property type="project" value="InterPro"/>
</dbReference>
<dbReference type="PROSITE" id="PS50222">
    <property type="entry name" value="EF_HAND_2"/>
    <property type="match status" value="1"/>
</dbReference>
<keyword evidence="1" id="KW-0175">Coiled coil</keyword>
<evidence type="ECO:0000313" key="6">
    <source>
        <dbReference type="EnsemblMetazoa" id="CapteP218855"/>
    </source>
</evidence>
<sequence>MPAELSIPMNVDFKPPKRMKKRRELDALVTHTKAVKGGHKRKKGQHELLVNDSESSEFEEFGIAQKTVMRKRGGACRFCGTCVTACGAFLLLACISAVGGLIWVHIELKTDFDALQAQLMKVASNQQGTPQDISDLQNKQQDLEQKLNKGTENIDQIQKSLTDVLSKLGELTSSTNKLKDQLDAAPSLAKLPQSVQDITEQMAVLGSNLQSATHDKKNISDELKALDARLTFVEQRIPSDSDTRESGQGGNPATEPPAVPTPPPGPDNDAKITALQEYANRIMNTVTSVNSSVYSTIDVMKRHSMTHTANLDTLFNTTQVLSSRLSTLEADNSAVISQQIHLALLNISQPTSLPSAASAAQIEKIITDLGSVETRVTSVESTVQMLITNNGGLEHRPVMTTVAATTSEPTDLEGNSPPSTPAHKMFATYAEFEKGFEMWDVDRNGLVDPINMGEVPRYYDLEKFDSDGDGKYSIDELKVALDVPEESTFDPSEETHPNGKRNLR</sequence>
<evidence type="ECO:0000259" key="4">
    <source>
        <dbReference type="PROSITE" id="PS50222"/>
    </source>
</evidence>
<keyword evidence="3" id="KW-1133">Transmembrane helix</keyword>
<dbReference type="OrthoDB" id="10009315at2759"/>
<evidence type="ECO:0000313" key="5">
    <source>
        <dbReference type="EMBL" id="ELT88319.1"/>
    </source>
</evidence>
<proteinExistence type="predicted"/>
<dbReference type="Proteomes" id="UP000014760">
    <property type="component" value="Unassembled WGS sequence"/>
</dbReference>
<dbReference type="EMBL" id="AMQN01003457">
    <property type="status" value="NOT_ANNOTATED_CDS"/>
    <property type="molecule type" value="Genomic_DNA"/>
</dbReference>
<reference evidence="7" key="1">
    <citation type="submission" date="2012-12" db="EMBL/GenBank/DDBJ databases">
        <authorList>
            <person name="Hellsten U."/>
            <person name="Grimwood J."/>
            <person name="Chapman J.A."/>
            <person name="Shapiro H."/>
            <person name="Aerts A."/>
            <person name="Otillar R.P."/>
            <person name="Terry A.Y."/>
            <person name="Boore J.L."/>
            <person name="Simakov O."/>
            <person name="Marletaz F."/>
            <person name="Cho S.-J."/>
            <person name="Edsinger-Gonzales E."/>
            <person name="Havlak P."/>
            <person name="Kuo D.-H."/>
            <person name="Larsson T."/>
            <person name="Lv J."/>
            <person name="Arendt D."/>
            <person name="Savage R."/>
            <person name="Osoegawa K."/>
            <person name="de Jong P."/>
            <person name="Lindberg D.R."/>
            <person name="Seaver E.C."/>
            <person name="Weisblat D.A."/>
            <person name="Putnam N.H."/>
            <person name="Grigoriev I.V."/>
            <person name="Rokhsar D.S."/>
        </authorList>
    </citation>
    <scope>NUCLEOTIDE SEQUENCE</scope>
    <source>
        <strain evidence="7">I ESC-2004</strain>
    </source>
</reference>
<dbReference type="EMBL" id="KB311873">
    <property type="protein sequence ID" value="ELT88319.1"/>
    <property type="molecule type" value="Genomic_DNA"/>
</dbReference>
<accession>R7TBD1</accession>
<evidence type="ECO:0000256" key="2">
    <source>
        <dbReference type="SAM" id="MobiDB-lite"/>
    </source>
</evidence>
<dbReference type="PANTHER" id="PTHR15717:SF2">
    <property type="entry name" value="EF-HAND CALCIUM-BINDING DOMAIN-CONTAINING PROTEIN 14"/>
    <property type="match status" value="1"/>
</dbReference>
<dbReference type="OMA" id="QSDMNRH"/>
<feature type="compositionally biased region" description="Pro residues" evidence="2">
    <location>
        <begin position="254"/>
        <end position="266"/>
    </location>
</feature>
<feature type="region of interest" description="Disordered" evidence="2">
    <location>
        <begin position="235"/>
        <end position="271"/>
    </location>
</feature>
<dbReference type="EnsemblMetazoa" id="CapteT218855">
    <property type="protein sequence ID" value="CapteP218855"/>
    <property type="gene ID" value="CapteG218855"/>
</dbReference>
<feature type="compositionally biased region" description="Acidic residues" evidence="2">
    <location>
        <begin position="483"/>
        <end position="492"/>
    </location>
</feature>
<dbReference type="FunCoup" id="R7TBD1">
    <property type="interactions" value="5"/>
</dbReference>
<keyword evidence="3" id="KW-0472">Membrane</keyword>